<evidence type="ECO:0000313" key="3">
    <source>
        <dbReference type="EMBL" id="KAK8720395.1"/>
    </source>
</evidence>
<accession>A0AAW0VUZ1</accession>
<dbReference type="Proteomes" id="UP001445076">
    <property type="component" value="Unassembled WGS sequence"/>
</dbReference>
<feature type="coiled-coil region" evidence="1">
    <location>
        <begin position="240"/>
        <end position="267"/>
    </location>
</feature>
<organism evidence="3 4">
    <name type="scientific">Cherax quadricarinatus</name>
    <name type="common">Australian red claw crayfish</name>
    <dbReference type="NCBI Taxonomy" id="27406"/>
    <lineage>
        <taxon>Eukaryota</taxon>
        <taxon>Metazoa</taxon>
        <taxon>Ecdysozoa</taxon>
        <taxon>Arthropoda</taxon>
        <taxon>Crustacea</taxon>
        <taxon>Multicrustacea</taxon>
        <taxon>Malacostraca</taxon>
        <taxon>Eumalacostraca</taxon>
        <taxon>Eucarida</taxon>
        <taxon>Decapoda</taxon>
        <taxon>Pleocyemata</taxon>
        <taxon>Astacidea</taxon>
        <taxon>Parastacoidea</taxon>
        <taxon>Parastacidae</taxon>
        <taxon>Cherax</taxon>
    </lineage>
</organism>
<evidence type="ECO:0000256" key="1">
    <source>
        <dbReference type="SAM" id="Coils"/>
    </source>
</evidence>
<gene>
    <name evidence="3" type="ORF">OTU49_013352</name>
</gene>
<reference evidence="3 4" key="1">
    <citation type="journal article" date="2024" name="BMC Genomics">
        <title>Genome assembly of redclaw crayfish (Cherax quadricarinatus) provides insights into its immune adaptation and hypoxia tolerance.</title>
        <authorList>
            <person name="Liu Z."/>
            <person name="Zheng J."/>
            <person name="Li H."/>
            <person name="Fang K."/>
            <person name="Wang S."/>
            <person name="He J."/>
            <person name="Zhou D."/>
            <person name="Weng S."/>
            <person name="Chi M."/>
            <person name="Gu Z."/>
            <person name="He J."/>
            <person name="Li F."/>
            <person name="Wang M."/>
        </authorList>
    </citation>
    <scope>NUCLEOTIDE SEQUENCE [LARGE SCALE GENOMIC DNA]</scope>
    <source>
        <strain evidence="3">ZL_2023a</strain>
    </source>
</reference>
<dbReference type="AlphaFoldDB" id="A0AAW0VUZ1"/>
<protein>
    <submittedName>
        <fullName evidence="3">Uncharacterized protein</fullName>
    </submittedName>
</protein>
<feature type="compositionally biased region" description="Polar residues" evidence="2">
    <location>
        <begin position="171"/>
        <end position="185"/>
    </location>
</feature>
<keyword evidence="1" id="KW-0175">Coiled coil</keyword>
<feature type="compositionally biased region" description="Basic and acidic residues" evidence="2">
    <location>
        <begin position="123"/>
        <end position="141"/>
    </location>
</feature>
<dbReference type="EMBL" id="JARKIK010000444">
    <property type="protein sequence ID" value="KAK8720395.1"/>
    <property type="molecule type" value="Genomic_DNA"/>
</dbReference>
<evidence type="ECO:0000256" key="2">
    <source>
        <dbReference type="SAM" id="MobiDB-lite"/>
    </source>
</evidence>
<sequence length="501" mass="56099">IQITHYLMEKKASDSWPKYMVMENLTAEDDKNIRPEKRHFQSECDSETSLPKIIATPRRTGGRAPVTNCSARTSANKTSSCTSRSLRRTPVVRSTKISSSSRIPVGKVSSTKRRSNSSPLVKSDSKIKTSKRNPVEEKSARETSVSYRTPMLEKKAVKMRLFLETPVKENCNMNRSSESPVQKQSNIREFKSSDKTSDSNTSEAVIPNICQVPKMCVSKSLTPKSHKVIEEIQSLKKKSLEKLLMENKCHETEISDLLQNKKCLTEKEKCSSLVAMEESNFTDKGKESCEIEKDLKLKQKEEFMKGGACDRKIKISQEVDLEKPQLEGLNKDVEKDVHTLGKASTSLTKECTTATPDETESGSAEASDALIISKDIQAEVEKVKQRRSTIGRGRKSGQSMGGRQSLCAAFPVMSLRDQIRRIDKDLPWASKVSCLIDISIREALRRLEDRLPENECVSDLKMDLLRKSESIAKELSYKIAGYPLVAEASLLKSSYEGDVKG</sequence>
<feature type="compositionally biased region" description="Basic and acidic residues" evidence="2">
    <location>
        <begin position="186"/>
        <end position="197"/>
    </location>
</feature>
<feature type="compositionally biased region" description="Polar residues" evidence="2">
    <location>
        <begin position="67"/>
        <end position="77"/>
    </location>
</feature>
<feature type="region of interest" description="Disordered" evidence="2">
    <location>
        <begin position="39"/>
        <end position="146"/>
    </location>
</feature>
<feature type="non-terminal residue" evidence="3">
    <location>
        <position position="1"/>
    </location>
</feature>
<proteinExistence type="predicted"/>
<comment type="caution">
    <text evidence="3">The sequence shown here is derived from an EMBL/GenBank/DDBJ whole genome shotgun (WGS) entry which is preliminary data.</text>
</comment>
<feature type="region of interest" description="Disordered" evidence="2">
    <location>
        <begin position="171"/>
        <end position="203"/>
    </location>
</feature>
<keyword evidence="4" id="KW-1185">Reference proteome</keyword>
<feature type="non-terminal residue" evidence="3">
    <location>
        <position position="501"/>
    </location>
</feature>
<evidence type="ECO:0000313" key="4">
    <source>
        <dbReference type="Proteomes" id="UP001445076"/>
    </source>
</evidence>
<name>A0AAW0VUZ1_CHEQU</name>